<keyword evidence="4" id="KW-1185">Reference proteome</keyword>
<organism evidence="3 4">
    <name type="scientific">Methylophilales bacterium HTCC2181</name>
    <dbReference type="NCBI Taxonomy" id="383631"/>
    <lineage>
        <taxon>Bacteria</taxon>
        <taxon>Pseudomonadati</taxon>
        <taxon>Pseudomonadota</taxon>
        <taxon>Betaproteobacteria</taxon>
        <taxon>Nitrosomonadales</taxon>
        <taxon>OM43 clade</taxon>
    </lineage>
</organism>
<name>A0P572_9PROT</name>
<dbReference type="GO" id="GO:0003824">
    <property type="term" value="F:catalytic activity"/>
    <property type="evidence" value="ECO:0007669"/>
    <property type="project" value="InterPro"/>
</dbReference>
<protein>
    <recommendedName>
        <fullName evidence="2">HIT domain-containing protein</fullName>
    </recommendedName>
</protein>
<dbReference type="Pfam" id="PF01230">
    <property type="entry name" value="HIT"/>
    <property type="match status" value="1"/>
</dbReference>
<evidence type="ECO:0000259" key="2">
    <source>
        <dbReference type="PROSITE" id="PS51084"/>
    </source>
</evidence>
<evidence type="ECO:0000313" key="4">
    <source>
        <dbReference type="Proteomes" id="UP000054262"/>
    </source>
</evidence>
<dbReference type="SUPFAM" id="SSF54197">
    <property type="entry name" value="HIT-like"/>
    <property type="match status" value="1"/>
</dbReference>
<accession>A0P572</accession>
<dbReference type="Proteomes" id="UP000054262">
    <property type="component" value="Unassembled WGS sequence"/>
</dbReference>
<sequence length="92" mass="10951">MTDMETLKQNLCMSIVFKVESVIRSFLQPEKINLASLGNITPHLHWHIIPRYSNDSYFPDSIWSEKKRSEKMELRKSEEVELMRLLRDILSQ</sequence>
<gene>
    <name evidence="3" type="ORF">MB2181_01375</name>
</gene>
<reference evidence="3 4" key="1">
    <citation type="submission" date="2006-11" db="EMBL/GenBank/DDBJ databases">
        <authorList>
            <person name="Giovannoni S."/>
            <person name="Vergin K."/>
            <person name="Ferriera S."/>
            <person name="Johnson J."/>
            <person name="Kravitz S."/>
            <person name="Beeson K."/>
            <person name="Sutton G."/>
            <person name="Rogers Y.-H."/>
            <person name="Friedman R."/>
            <person name="Frazier M."/>
            <person name="Venter J.C."/>
        </authorList>
    </citation>
    <scope>NUCLEOTIDE SEQUENCE [LARGE SCALE GENOMIC DNA]</scope>
    <source>
        <strain evidence="3 4">HTCC2181</strain>
    </source>
</reference>
<dbReference type="PROSITE" id="PS51084">
    <property type="entry name" value="HIT_2"/>
    <property type="match status" value="1"/>
</dbReference>
<dbReference type="InterPro" id="IPR036265">
    <property type="entry name" value="HIT-like_sf"/>
</dbReference>
<comment type="caution">
    <text evidence="3">The sequence shown here is derived from an EMBL/GenBank/DDBJ whole genome shotgun (WGS) entry which is preliminary data.</text>
</comment>
<dbReference type="Gene3D" id="3.30.428.10">
    <property type="entry name" value="HIT-like"/>
    <property type="match status" value="1"/>
</dbReference>
<feature type="domain" description="HIT" evidence="2">
    <location>
        <begin position="1"/>
        <end position="58"/>
    </location>
</feature>
<dbReference type="AlphaFoldDB" id="A0P572"/>
<dbReference type="EMBL" id="AAUX01000001">
    <property type="protein sequence ID" value="EAV46682.1"/>
    <property type="molecule type" value="Genomic_DNA"/>
</dbReference>
<feature type="short sequence motif" description="Histidine triad motif" evidence="1">
    <location>
        <begin position="43"/>
        <end position="47"/>
    </location>
</feature>
<dbReference type="InterPro" id="IPR011146">
    <property type="entry name" value="HIT-like"/>
</dbReference>
<evidence type="ECO:0000313" key="3">
    <source>
        <dbReference type="EMBL" id="EAV46682.1"/>
    </source>
</evidence>
<proteinExistence type="predicted"/>
<evidence type="ECO:0000256" key="1">
    <source>
        <dbReference type="PROSITE-ProRule" id="PRU00464"/>
    </source>
</evidence>